<dbReference type="PANTHER" id="PTHR23117:SF13">
    <property type="entry name" value="GUANYLATE KINASE"/>
    <property type="match status" value="1"/>
</dbReference>
<dbReference type="InterPro" id="IPR008144">
    <property type="entry name" value="Guanylate_kin-like_dom"/>
</dbReference>
<dbReference type="SMART" id="SM00072">
    <property type="entry name" value="GuKc"/>
    <property type="match status" value="1"/>
</dbReference>
<evidence type="ECO:0000313" key="14">
    <source>
        <dbReference type="Proteomes" id="UP001300383"/>
    </source>
</evidence>
<dbReference type="GO" id="GO:0005829">
    <property type="term" value="C:cytosol"/>
    <property type="evidence" value="ECO:0007669"/>
    <property type="project" value="TreeGrafter"/>
</dbReference>
<evidence type="ECO:0000256" key="5">
    <source>
        <dbReference type="ARBA" id="ARBA00022679"/>
    </source>
</evidence>
<gene>
    <name evidence="11 13" type="primary">gmk</name>
    <name evidence="13" type="ORF">QJ036_04275</name>
</gene>
<evidence type="ECO:0000256" key="6">
    <source>
        <dbReference type="ARBA" id="ARBA00022741"/>
    </source>
</evidence>
<dbReference type="HAMAP" id="MF_00328">
    <property type="entry name" value="Guanylate_kinase"/>
    <property type="match status" value="1"/>
</dbReference>
<accession>A0AAP4B853</accession>
<reference evidence="13 14" key="1">
    <citation type="submission" date="2023-05" db="EMBL/GenBank/DDBJ databases">
        <title>[ruminococcus] sp. nov., isolated from a pig farm feces dump.</title>
        <authorList>
            <person name="Chang Y.-H."/>
        </authorList>
    </citation>
    <scope>NUCLEOTIDE SEQUENCE [LARGE SCALE GENOMIC DNA]</scope>
    <source>
        <strain evidence="13 14">YH-rum2234</strain>
    </source>
</reference>
<dbReference type="GO" id="GO:0005524">
    <property type="term" value="F:ATP binding"/>
    <property type="evidence" value="ECO:0007669"/>
    <property type="project" value="UniProtKB-UniRule"/>
</dbReference>
<evidence type="ECO:0000256" key="11">
    <source>
        <dbReference type="HAMAP-Rule" id="MF_00328"/>
    </source>
</evidence>
<keyword evidence="7 11" id="KW-0418">Kinase</keyword>
<dbReference type="EMBL" id="JASGBQ010000004">
    <property type="protein sequence ID" value="MDI9241696.1"/>
    <property type="molecule type" value="Genomic_DNA"/>
</dbReference>
<protein>
    <recommendedName>
        <fullName evidence="4 11">Guanylate kinase</fullName>
        <ecNumber evidence="3 11">2.7.4.8</ecNumber>
    </recommendedName>
    <alternativeName>
        <fullName evidence="9 11">GMP kinase</fullName>
    </alternativeName>
</protein>
<feature type="domain" description="Guanylate kinase-like" evidence="12">
    <location>
        <begin position="5"/>
        <end position="183"/>
    </location>
</feature>
<keyword evidence="8 11" id="KW-0067">ATP-binding</keyword>
<keyword evidence="14" id="KW-1185">Reference proteome</keyword>
<evidence type="ECO:0000256" key="7">
    <source>
        <dbReference type="ARBA" id="ARBA00022777"/>
    </source>
</evidence>
<dbReference type="Gene3D" id="3.40.50.300">
    <property type="entry name" value="P-loop containing nucleotide triphosphate hydrolases"/>
    <property type="match status" value="1"/>
</dbReference>
<dbReference type="GO" id="GO:0004385">
    <property type="term" value="F:GMP kinase activity"/>
    <property type="evidence" value="ECO:0007669"/>
    <property type="project" value="UniProtKB-UniRule"/>
</dbReference>
<dbReference type="InterPro" id="IPR027417">
    <property type="entry name" value="P-loop_NTPase"/>
</dbReference>
<dbReference type="NCBIfam" id="TIGR03263">
    <property type="entry name" value="guanyl_kin"/>
    <property type="match status" value="1"/>
</dbReference>
<dbReference type="RefSeq" id="WP_283230205.1">
    <property type="nucleotide sequence ID" value="NZ_JASGBQ010000004.1"/>
</dbReference>
<dbReference type="PANTHER" id="PTHR23117">
    <property type="entry name" value="GUANYLATE KINASE-RELATED"/>
    <property type="match status" value="1"/>
</dbReference>
<evidence type="ECO:0000256" key="4">
    <source>
        <dbReference type="ARBA" id="ARBA00016296"/>
    </source>
</evidence>
<feature type="binding site" evidence="11">
    <location>
        <begin position="12"/>
        <end position="19"/>
    </location>
    <ligand>
        <name>ATP</name>
        <dbReference type="ChEBI" id="CHEBI:30616"/>
    </ligand>
</feature>
<dbReference type="CDD" id="cd00071">
    <property type="entry name" value="GMPK"/>
    <property type="match status" value="1"/>
</dbReference>
<sequence>MSKKGLILVISGFSGVGKGTVVRRLMEKYDNYALSVSVTTRKPREGEVNGREYFFITEEEFAALEADGGLLEGAGYVGHHYGTPRDYVMGRLEEGKDMILEIEIQGALQIKKKYPEAILVFVVPPSARVLKDRLTGRGTETEEVIAERLKRAVEESRGMEEYDYLLVNDDLETCVTELHQIMECEHRRAAVNQELIDHIRRDLASFVEGE</sequence>
<evidence type="ECO:0000313" key="13">
    <source>
        <dbReference type="EMBL" id="MDI9241696.1"/>
    </source>
</evidence>
<comment type="function">
    <text evidence="1 11">Essential for recycling GMP and indirectly, cGMP.</text>
</comment>
<comment type="subcellular location">
    <subcellularLocation>
        <location evidence="11">Cytoplasm</location>
    </subcellularLocation>
</comment>
<evidence type="ECO:0000256" key="10">
    <source>
        <dbReference type="ARBA" id="ARBA00048594"/>
    </source>
</evidence>
<dbReference type="InterPro" id="IPR020590">
    <property type="entry name" value="Guanylate_kinase_CS"/>
</dbReference>
<name>A0AAP4B853_9FIRM</name>
<evidence type="ECO:0000256" key="8">
    <source>
        <dbReference type="ARBA" id="ARBA00022840"/>
    </source>
</evidence>
<dbReference type="InterPro" id="IPR017665">
    <property type="entry name" value="Guanylate_kinase"/>
</dbReference>
<dbReference type="Pfam" id="PF00625">
    <property type="entry name" value="Guanylate_kin"/>
    <property type="match status" value="1"/>
</dbReference>
<evidence type="ECO:0000256" key="1">
    <source>
        <dbReference type="ARBA" id="ARBA00003531"/>
    </source>
</evidence>
<dbReference type="FunFam" id="3.30.63.10:FF:000002">
    <property type="entry name" value="Guanylate kinase 1"/>
    <property type="match status" value="1"/>
</dbReference>
<evidence type="ECO:0000259" key="12">
    <source>
        <dbReference type="PROSITE" id="PS50052"/>
    </source>
</evidence>
<organism evidence="13 14">
    <name type="scientific">Fusibacillus kribbianus</name>
    <dbReference type="NCBI Taxonomy" id="3044208"/>
    <lineage>
        <taxon>Bacteria</taxon>
        <taxon>Bacillati</taxon>
        <taxon>Bacillota</taxon>
        <taxon>Clostridia</taxon>
        <taxon>Lachnospirales</taxon>
        <taxon>Lachnospiraceae</taxon>
        <taxon>Fusibacillus</taxon>
    </lineage>
</organism>
<dbReference type="AlphaFoldDB" id="A0AAP4B853"/>
<proteinExistence type="inferred from homology"/>
<comment type="catalytic activity">
    <reaction evidence="10 11">
        <text>GMP + ATP = GDP + ADP</text>
        <dbReference type="Rhea" id="RHEA:20780"/>
        <dbReference type="ChEBI" id="CHEBI:30616"/>
        <dbReference type="ChEBI" id="CHEBI:58115"/>
        <dbReference type="ChEBI" id="CHEBI:58189"/>
        <dbReference type="ChEBI" id="CHEBI:456216"/>
        <dbReference type="EC" id="2.7.4.8"/>
    </reaction>
</comment>
<dbReference type="InterPro" id="IPR008145">
    <property type="entry name" value="GK/Ca_channel_bsu"/>
</dbReference>
<dbReference type="PROSITE" id="PS00856">
    <property type="entry name" value="GUANYLATE_KINASE_1"/>
    <property type="match status" value="1"/>
</dbReference>
<dbReference type="EC" id="2.7.4.8" evidence="3 11"/>
<evidence type="ECO:0000256" key="3">
    <source>
        <dbReference type="ARBA" id="ARBA00012961"/>
    </source>
</evidence>
<comment type="similarity">
    <text evidence="2 11">Belongs to the guanylate kinase family.</text>
</comment>
<keyword evidence="5 11" id="KW-0808">Transferase</keyword>
<keyword evidence="6 11" id="KW-0547">Nucleotide-binding</keyword>
<dbReference type="Proteomes" id="UP001300383">
    <property type="component" value="Unassembled WGS sequence"/>
</dbReference>
<keyword evidence="11" id="KW-0963">Cytoplasm</keyword>
<evidence type="ECO:0000256" key="2">
    <source>
        <dbReference type="ARBA" id="ARBA00005790"/>
    </source>
</evidence>
<evidence type="ECO:0000256" key="9">
    <source>
        <dbReference type="ARBA" id="ARBA00030128"/>
    </source>
</evidence>
<dbReference type="PROSITE" id="PS50052">
    <property type="entry name" value="GUANYLATE_KINASE_2"/>
    <property type="match status" value="1"/>
</dbReference>
<dbReference type="Gene3D" id="3.30.63.10">
    <property type="entry name" value="Guanylate Kinase phosphate binding domain"/>
    <property type="match status" value="1"/>
</dbReference>
<comment type="caution">
    <text evidence="13">The sequence shown here is derived from an EMBL/GenBank/DDBJ whole genome shotgun (WGS) entry which is preliminary data.</text>
</comment>
<dbReference type="SUPFAM" id="SSF52540">
    <property type="entry name" value="P-loop containing nucleoside triphosphate hydrolases"/>
    <property type="match status" value="1"/>
</dbReference>